<proteinExistence type="inferred from homology"/>
<accession>A0ABT6N699</accession>
<evidence type="ECO:0000256" key="2">
    <source>
        <dbReference type="RuleBase" id="RU362097"/>
    </source>
</evidence>
<dbReference type="InterPro" id="IPR003423">
    <property type="entry name" value="OMP_efflux"/>
</dbReference>
<keyword evidence="2" id="KW-1134">Transmembrane beta strand</keyword>
<dbReference type="NCBIfam" id="TIGR01845">
    <property type="entry name" value="outer_NodT"/>
    <property type="match status" value="1"/>
</dbReference>
<protein>
    <submittedName>
        <fullName evidence="3">TolC family protein</fullName>
    </submittedName>
</protein>
<evidence type="ECO:0000313" key="3">
    <source>
        <dbReference type="EMBL" id="MDH7640621.1"/>
    </source>
</evidence>
<keyword evidence="2" id="KW-0472">Membrane</keyword>
<dbReference type="Pfam" id="PF02321">
    <property type="entry name" value="OEP"/>
    <property type="match status" value="2"/>
</dbReference>
<keyword evidence="2" id="KW-0564">Palmitate</keyword>
<dbReference type="EMBL" id="JARYGZ010000003">
    <property type="protein sequence ID" value="MDH7640621.1"/>
    <property type="molecule type" value="Genomic_DNA"/>
</dbReference>
<name>A0ABT6N699_9SPHN</name>
<comment type="subcellular location">
    <subcellularLocation>
        <location evidence="2">Cell membrane</location>
        <topology evidence="2">Lipid-anchor</topology>
    </subcellularLocation>
</comment>
<evidence type="ECO:0000256" key="1">
    <source>
        <dbReference type="ARBA" id="ARBA00007613"/>
    </source>
</evidence>
<reference evidence="3" key="1">
    <citation type="submission" date="2023-04" db="EMBL/GenBank/DDBJ databases">
        <title>Sphingomonas sp. MAHUQ-71 isolated from rice field.</title>
        <authorList>
            <person name="Huq M.A."/>
        </authorList>
    </citation>
    <scope>NUCLEOTIDE SEQUENCE</scope>
    <source>
        <strain evidence="3">MAHUQ-71</strain>
    </source>
</reference>
<dbReference type="PANTHER" id="PTHR30203">
    <property type="entry name" value="OUTER MEMBRANE CATION EFFLUX PROTEIN"/>
    <property type="match status" value="1"/>
</dbReference>
<keyword evidence="2" id="KW-0449">Lipoprotein</keyword>
<dbReference type="InterPro" id="IPR010131">
    <property type="entry name" value="MdtP/NodT-like"/>
</dbReference>
<dbReference type="RefSeq" id="WP_281045972.1">
    <property type="nucleotide sequence ID" value="NZ_JARYGZ010000003.1"/>
</dbReference>
<dbReference type="SUPFAM" id="SSF56954">
    <property type="entry name" value="Outer membrane efflux proteins (OEP)"/>
    <property type="match status" value="1"/>
</dbReference>
<dbReference type="Gene3D" id="1.20.1600.10">
    <property type="entry name" value="Outer membrane efflux proteins (OEP)"/>
    <property type="match status" value="1"/>
</dbReference>
<comment type="caution">
    <text evidence="3">The sequence shown here is derived from an EMBL/GenBank/DDBJ whole genome shotgun (WGS) entry which is preliminary data.</text>
</comment>
<dbReference type="PANTHER" id="PTHR30203:SF21">
    <property type="entry name" value="OUTER MEMBRANE COMPONENT OF MULTIDRUG EFFLUX PUMP-RELATED"/>
    <property type="match status" value="1"/>
</dbReference>
<gene>
    <name evidence="3" type="ORF">QGN17_17945</name>
</gene>
<dbReference type="Proteomes" id="UP001160625">
    <property type="component" value="Unassembled WGS sequence"/>
</dbReference>
<keyword evidence="4" id="KW-1185">Reference proteome</keyword>
<keyword evidence="2" id="KW-0812">Transmembrane</keyword>
<sequence>MAIASLLAGCTVGPNYHVPDKAMAKSPSANRPFISGQEAAFDQAPLPDHWWRLYNDSRLDGYVQEALAANTDLRAADANLRRASEVVREVEAGRTVQTKLEAAAFGADVGGYTLTVPLDLSYSAVASASIEYPLDLAGGIRRGIEAAKDNREAVEAARDQVRVTIAAAVTRNYADVCSANLTLAATRHVLDIQTQTLSSITRLFKGGRGTAFDVTRARTAADKSAAAIPEIEAARQASLYELGALMGRAPADYPKELESCIVPPKLGQPLPIGDGTALIRRRPDIRASERQLAAATAGIGVQMSKLYPQVALAGSAGLANSLSNFFTGPSFGGYAGPLISWAFPNRKLIHAQIAEAGATADAASAKFDGTVIEALRQTETALDAYAREIQHDEALDQARNDAEKSTEQANKLFRYGRTDVLNVLTAQANLAEAEAALAQSRATLIDRQVNVFLALGGGWEE</sequence>
<evidence type="ECO:0000313" key="4">
    <source>
        <dbReference type="Proteomes" id="UP001160625"/>
    </source>
</evidence>
<comment type="similarity">
    <text evidence="1 2">Belongs to the outer membrane factor (OMF) (TC 1.B.17) family.</text>
</comment>
<organism evidence="3 4">
    <name type="scientific">Sphingomonas oryzagri</name>
    <dbReference type="NCBI Taxonomy" id="3042314"/>
    <lineage>
        <taxon>Bacteria</taxon>
        <taxon>Pseudomonadati</taxon>
        <taxon>Pseudomonadota</taxon>
        <taxon>Alphaproteobacteria</taxon>
        <taxon>Sphingomonadales</taxon>
        <taxon>Sphingomonadaceae</taxon>
        <taxon>Sphingomonas</taxon>
    </lineage>
</organism>
<dbReference type="Gene3D" id="2.20.200.10">
    <property type="entry name" value="Outer membrane efflux proteins (OEP)"/>
    <property type="match status" value="1"/>
</dbReference>